<accession>A0A8J7HMW5</accession>
<keyword evidence="5" id="KW-0175">Coiled coil</keyword>
<evidence type="ECO:0000313" key="8">
    <source>
        <dbReference type="Proteomes" id="UP000599391"/>
    </source>
</evidence>
<keyword evidence="7" id="KW-0378">Hydrolase</keyword>
<keyword evidence="2" id="KW-0680">Restriction system</keyword>
<dbReference type="GO" id="GO:0003677">
    <property type="term" value="F:DNA binding"/>
    <property type="evidence" value="ECO:0007669"/>
    <property type="project" value="UniProtKB-KW"/>
</dbReference>
<sequence>MGKYQGYEKYQDSGVEWLGAIPKHWGVKRFKFSVDLINNKIEAENSKLPYMGLEHIESWTGKRIEDDNALSEGLASHFRPNDVLFGKLRPYLAKVYLSEIEGLVSTEALVLRSKKYIYPKYLKYYILSRDFINIVDSSTFGAKMPRASWDFIGNLFLAIPPLDEQETIARFLDYKTKQIDDLIAKKETLIEKLDEKRTALISHAVTKGLDPNVPMKDSGIEWLGEIPEHWKIKKIQYIGLLKSGENITSQQIDKEGLYPVFGGNGLRGYFDLYTHDGHYILIGRQGALCGNINYANGKFWASEHAVVVTPSTTFEVYWLGELLKTINLNQYSTSAAQPGLSVEQIGRLKIPFPFIDEQKQIAKYLDQKITQIDQQKAKVKEAIELLKEYRTALITNAVTGKIDVRQVPIL</sequence>
<gene>
    <name evidence="7" type="ORF">I8751_23295</name>
</gene>
<dbReference type="PANTHER" id="PTHR43140:SF1">
    <property type="entry name" value="TYPE I RESTRICTION ENZYME ECOKI SPECIFICITY SUBUNIT"/>
    <property type="match status" value="1"/>
</dbReference>
<dbReference type="Proteomes" id="UP000599391">
    <property type="component" value="Unassembled WGS sequence"/>
</dbReference>
<evidence type="ECO:0000256" key="5">
    <source>
        <dbReference type="SAM" id="Coils"/>
    </source>
</evidence>
<keyword evidence="7" id="KW-0255">Endonuclease</keyword>
<dbReference type="GO" id="GO:0004519">
    <property type="term" value="F:endonuclease activity"/>
    <property type="evidence" value="ECO:0007669"/>
    <property type="project" value="UniProtKB-KW"/>
</dbReference>
<evidence type="ECO:0000313" key="7">
    <source>
        <dbReference type="EMBL" id="MBH8555220.1"/>
    </source>
</evidence>
<dbReference type="AlphaFoldDB" id="A0A8J7HMW5"/>
<evidence type="ECO:0000256" key="3">
    <source>
        <dbReference type="ARBA" id="ARBA00023125"/>
    </source>
</evidence>
<dbReference type="CDD" id="cd17266">
    <property type="entry name" value="RMtype1_S_Sau1132ORF3780P-TRD2-CR2_like"/>
    <property type="match status" value="1"/>
</dbReference>
<comment type="caution">
    <text evidence="7">The sequence shown here is derived from an EMBL/GenBank/DDBJ whole genome shotgun (WGS) entry which is preliminary data.</text>
</comment>
<keyword evidence="7" id="KW-0540">Nuclease</keyword>
<evidence type="ECO:0000256" key="2">
    <source>
        <dbReference type="ARBA" id="ARBA00022747"/>
    </source>
</evidence>
<dbReference type="InterPro" id="IPR044946">
    <property type="entry name" value="Restrct_endonuc_typeI_TRD_sf"/>
</dbReference>
<dbReference type="Pfam" id="PF01420">
    <property type="entry name" value="Methylase_S"/>
    <property type="match status" value="2"/>
</dbReference>
<comment type="similarity">
    <text evidence="1">Belongs to the type-I restriction system S methylase family.</text>
</comment>
<evidence type="ECO:0000256" key="4">
    <source>
        <dbReference type="ARBA" id="ARBA00038652"/>
    </source>
</evidence>
<protein>
    <submittedName>
        <fullName evidence="7">Restriction endonuclease subunit S</fullName>
    </submittedName>
</protein>
<organism evidence="7 8">
    <name type="scientific">Atlanticothrix silvestris CENA357</name>
    <dbReference type="NCBI Taxonomy" id="1725252"/>
    <lineage>
        <taxon>Bacteria</taxon>
        <taxon>Bacillati</taxon>
        <taxon>Cyanobacteriota</taxon>
        <taxon>Cyanophyceae</taxon>
        <taxon>Nostocales</taxon>
        <taxon>Nodulariaceae</taxon>
        <taxon>Atlanticothrix</taxon>
        <taxon>Atlanticothrix silvestris</taxon>
    </lineage>
</organism>
<feature type="domain" description="Type I restriction modification DNA specificity" evidence="6">
    <location>
        <begin position="81"/>
        <end position="191"/>
    </location>
</feature>
<dbReference type="Gene3D" id="3.90.220.20">
    <property type="entry name" value="DNA methylase specificity domains"/>
    <property type="match status" value="2"/>
</dbReference>
<name>A0A8J7HMW5_9CYAN</name>
<evidence type="ECO:0000256" key="1">
    <source>
        <dbReference type="ARBA" id="ARBA00010923"/>
    </source>
</evidence>
<dbReference type="PANTHER" id="PTHR43140">
    <property type="entry name" value="TYPE-1 RESTRICTION ENZYME ECOKI SPECIFICITY PROTEIN"/>
    <property type="match status" value="1"/>
</dbReference>
<comment type="subunit">
    <text evidence="4">The methyltransferase is composed of M and S polypeptides.</text>
</comment>
<keyword evidence="8" id="KW-1185">Reference proteome</keyword>
<dbReference type="InterPro" id="IPR051212">
    <property type="entry name" value="Type-I_RE_S_subunit"/>
</dbReference>
<reference evidence="7 8" key="1">
    <citation type="journal article" date="2021" name="Int. J. Syst. Evol. Microbiol.">
        <title>Amazonocrinis nigriterrae gen. nov., sp. nov., Atlanticothrix silvestris gen. nov., sp. nov. and Dendronalium phyllosphericum gen. nov., sp. nov., nostocacean cyanobacteria from Brazilian environments.</title>
        <authorList>
            <person name="Alvarenga D.O."/>
            <person name="Andreote A.P.D."/>
            <person name="Branco L.H.Z."/>
            <person name="Delbaje E."/>
            <person name="Cruz R.B."/>
            <person name="Varani A.M."/>
            <person name="Fiore M.F."/>
        </authorList>
    </citation>
    <scope>NUCLEOTIDE SEQUENCE [LARGE SCALE GENOMIC DNA]</scope>
    <source>
        <strain evidence="7 8">CENA357</strain>
    </source>
</reference>
<dbReference type="Gene3D" id="1.10.287.1120">
    <property type="entry name" value="Bipartite methylase S protein"/>
    <property type="match status" value="1"/>
</dbReference>
<proteinExistence type="inferred from homology"/>
<dbReference type="InterPro" id="IPR000055">
    <property type="entry name" value="Restrct_endonuc_typeI_TRD"/>
</dbReference>
<dbReference type="EMBL" id="JAECZB010000092">
    <property type="protein sequence ID" value="MBH8555220.1"/>
    <property type="molecule type" value="Genomic_DNA"/>
</dbReference>
<dbReference type="RefSeq" id="WP_214441436.1">
    <property type="nucleotide sequence ID" value="NZ_JAECZB010000092.1"/>
</dbReference>
<keyword evidence="3" id="KW-0238">DNA-binding</keyword>
<evidence type="ECO:0000259" key="6">
    <source>
        <dbReference type="Pfam" id="PF01420"/>
    </source>
</evidence>
<feature type="coiled-coil region" evidence="5">
    <location>
        <begin position="365"/>
        <end position="392"/>
    </location>
</feature>
<dbReference type="GO" id="GO:0009307">
    <property type="term" value="P:DNA restriction-modification system"/>
    <property type="evidence" value="ECO:0007669"/>
    <property type="project" value="UniProtKB-KW"/>
</dbReference>
<feature type="domain" description="Type I restriction modification DNA specificity" evidence="6">
    <location>
        <begin position="227"/>
        <end position="384"/>
    </location>
</feature>
<dbReference type="SUPFAM" id="SSF116734">
    <property type="entry name" value="DNA methylase specificity domain"/>
    <property type="match status" value="2"/>
</dbReference>